<reference evidence="3 6" key="2">
    <citation type="submission" date="2024-10" db="EMBL/GenBank/DDBJ databases">
        <authorList>
            <person name="Deangelis K."/>
            <person name="Huntemann M."/>
            <person name="Clum A."/>
            <person name="Wang J."/>
            <person name="Palaniappan K."/>
            <person name="Ritter S."/>
            <person name="Chen I.-M."/>
            <person name="Stamatis D."/>
            <person name="Reddy T."/>
            <person name="O'Malley R."/>
            <person name="Daum C."/>
            <person name="Ng V."/>
            <person name="Ivanova N."/>
            <person name="Kyrpides N."/>
            <person name="Woyke T."/>
        </authorList>
    </citation>
    <scope>NUCLEOTIDE SEQUENCE [LARGE SCALE GENOMIC DNA]</scope>
    <source>
        <strain evidence="3 6">GAS97</strain>
    </source>
</reference>
<dbReference type="EMBL" id="FCOK02000192">
    <property type="protein sequence ID" value="SAL75177.1"/>
    <property type="molecule type" value="Genomic_DNA"/>
</dbReference>
<dbReference type="Pfam" id="PF01548">
    <property type="entry name" value="DEDD_Tnp_IS110"/>
    <property type="match status" value="1"/>
</dbReference>
<protein>
    <submittedName>
        <fullName evidence="3 4">Transposase</fullName>
    </submittedName>
</protein>
<evidence type="ECO:0000313" key="6">
    <source>
        <dbReference type="Proteomes" id="UP001620514"/>
    </source>
</evidence>
<sequence>MKQFSKFVGLDVHKATIAVSVADAGRGEVRYIGEIANTPEAIEKLVRQLRKGDAHLSFCYEAGPCGYGIHRQLSDLGWDCQVVAPSLIPRKAGERVKTDRRDSLMLARLHRAGELTAVWVPDDAQEGLRDLTRAREDMKHLQRQAKQRLCAFLLRYGKCYSGKSNWTQAHYRWLEEQQFGQSVQQIVFQEYVDTVKALSKRVDGLDTQLESAASESVFWPVIEGLMALRGVNLLTATTVVAEIGDLKRFASAPQLMAYLGLVPSEHSSGATKSRGAITKTGNAHVRRVLVEASWTYRHPARKTAHLQRRAERTSEAVQDIAWKAQKRLCARYRLMEGRGKLKVQACTAVARELTGFIWAIGQELPQPAPNR</sequence>
<dbReference type="Proteomes" id="UP001620514">
    <property type="component" value="Unassembled WGS sequence"/>
</dbReference>
<dbReference type="AlphaFoldDB" id="A0A158K251"/>
<dbReference type="Pfam" id="PF02371">
    <property type="entry name" value="Transposase_20"/>
    <property type="match status" value="1"/>
</dbReference>
<gene>
    <name evidence="3" type="ORF">ABH943_009143</name>
    <name evidence="4" type="ORF">AWB69_09287</name>
</gene>
<name>A0A158K251_9BURK</name>
<dbReference type="GO" id="GO:0004803">
    <property type="term" value="F:transposase activity"/>
    <property type="evidence" value="ECO:0007669"/>
    <property type="project" value="InterPro"/>
</dbReference>
<feature type="domain" description="Transposase IS116/IS110/IS902 C-terminal" evidence="2">
    <location>
        <begin position="225"/>
        <end position="297"/>
    </location>
</feature>
<reference evidence="4 5" key="1">
    <citation type="submission" date="2016-01" db="EMBL/GenBank/DDBJ databases">
        <authorList>
            <person name="Oliw E.H."/>
        </authorList>
    </citation>
    <scope>NUCLEOTIDE SEQUENCE [LARGE SCALE GENOMIC DNA]</scope>
    <source>
        <strain evidence="4">LMG 27134</strain>
    </source>
</reference>
<evidence type="ECO:0000313" key="4">
    <source>
        <dbReference type="EMBL" id="SAL75177.1"/>
    </source>
</evidence>
<feature type="domain" description="Transposase IS110-like N-terminal" evidence="1">
    <location>
        <begin position="8"/>
        <end position="156"/>
    </location>
</feature>
<dbReference type="EMBL" id="JBIYDN010000096">
    <property type="protein sequence ID" value="MFK4449094.1"/>
    <property type="molecule type" value="Genomic_DNA"/>
</dbReference>
<dbReference type="OrthoDB" id="5289737at2"/>
<accession>A0A158K251</accession>
<dbReference type="PANTHER" id="PTHR33055:SF13">
    <property type="entry name" value="TRANSPOSASE"/>
    <property type="match status" value="1"/>
</dbReference>
<reference evidence="3 6" key="3">
    <citation type="submission" date="2024-11" db="EMBL/GenBank/DDBJ databases">
        <title>Using genomics to understand microbial adaptation to soil warming.</title>
        <authorList>
            <person name="Deangelis K.M. PhD."/>
        </authorList>
    </citation>
    <scope>NUCLEOTIDE SEQUENCE [LARGE SCALE GENOMIC DNA]</scope>
    <source>
        <strain evidence="3 6">GAS97</strain>
    </source>
</reference>
<dbReference type="GO" id="GO:0003677">
    <property type="term" value="F:DNA binding"/>
    <property type="evidence" value="ECO:0007669"/>
    <property type="project" value="InterPro"/>
</dbReference>
<evidence type="ECO:0000259" key="2">
    <source>
        <dbReference type="Pfam" id="PF02371"/>
    </source>
</evidence>
<dbReference type="RefSeq" id="WP_062093223.1">
    <property type="nucleotide sequence ID" value="NZ_FCOK02000192.1"/>
</dbReference>
<dbReference type="NCBIfam" id="NF033542">
    <property type="entry name" value="transpos_IS110"/>
    <property type="match status" value="1"/>
</dbReference>
<dbReference type="InterPro" id="IPR002525">
    <property type="entry name" value="Transp_IS110-like_N"/>
</dbReference>
<dbReference type="InterPro" id="IPR003346">
    <property type="entry name" value="Transposase_20"/>
</dbReference>
<proteinExistence type="predicted"/>
<dbReference type="InterPro" id="IPR047650">
    <property type="entry name" value="Transpos_IS110"/>
</dbReference>
<dbReference type="Proteomes" id="UP000054683">
    <property type="component" value="Unassembled WGS sequence"/>
</dbReference>
<organism evidence="4 5">
    <name type="scientific">Caballeronia udeis</name>
    <dbReference type="NCBI Taxonomy" id="1232866"/>
    <lineage>
        <taxon>Bacteria</taxon>
        <taxon>Pseudomonadati</taxon>
        <taxon>Pseudomonadota</taxon>
        <taxon>Betaproteobacteria</taxon>
        <taxon>Burkholderiales</taxon>
        <taxon>Burkholderiaceae</taxon>
        <taxon>Caballeronia</taxon>
    </lineage>
</organism>
<evidence type="ECO:0000313" key="5">
    <source>
        <dbReference type="Proteomes" id="UP000054683"/>
    </source>
</evidence>
<dbReference type="GO" id="GO:0006313">
    <property type="term" value="P:DNA transposition"/>
    <property type="evidence" value="ECO:0007669"/>
    <property type="project" value="InterPro"/>
</dbReference>
<dbReference type="PANTHER" id="PTHR33055">
    <property type="entry name" value="TRANSPOSASE FOR INSERTION SEQUENCE ELEMENT IS1111A"/>
    <property type="match status" value="1"/>
</dbReference>
<evidence type="ECO:0000313" key="3">
    <source>
        <dbReference type="EMBL" id="MFK4449094.1"/>
    </source>
</evidence>
<evidence type="ECO:0000259" key="1">
    <source>
        <dbReference type="Pfam" id="PF01548"/>
    </source>
</evidence>
<keyword evidence="6" id="KW-1185">Reference proteome</keyword>